<gene>
    <name evidence="1" type="ORF">DXZ20_37045</name>
</gene>
<sequence>MIYHLLQVITDNLQLDLKNEIPNDDDHWGLIPIIDPTKITLPHLILYPNKLQVNHPLQQLSHSSTQPDPPAPLTITQEFQQDFVIELYDKTPSDLEKRASLVIGGLLTNHDSLIKRYNTTDIQANYQTNQISTRHHLRQFQFHAGIPTYASNVLGLQLNFTALGHLSMSRSVPDSQNIIQTINISTK</sequence>
<comment type="caution">
    <text evidence="1">The sequence shown here is derived from an EMBL/GenBank/DDBJ whole genome shotgun (WGS) entry which is preliminary data.</text>
</comment>
<name>A0A6M0RY36_9CYAN</name>
<evidence type="ECO:0000313" key="2">
    <source>
        <dbReference type="Proteomes" id="UP000481033"/>
    </source>
</evidence>
<accession>A0A6M0RY36</accession>
<dbReference type="Proteomes" id="UP000481033">
    <property type="component" value="Unassembled WGS sequence"/>
</dbReference>
<organism evidence="1 2">
    <name type="scientific">Adonisia turfae CCMR0081</name>
    <dbReference type="NCBI Taxonomy" id="2292702"/>
    <lineage>
        <taxon>Bacteria</taxon>
        <taxon>Bacillati</taxon>
        <taxon>Cyanobacteriota</taxon>
        <taxon>Adonisia</taxon>
        <taxon>Adonisia turfae</taxon>
    </lineage>
</organism>
<dbReference type="RefSeq" id="WP_163703380.1">
    <property type="nucleotide sequence ID" value="NZ_QXHD01000004.1"/>
</dbReference>
<keyword evidence="2" id="KW-1185">Reference proteome</keyword>
<dbReference type="EMBL" id="QXHD01000004">
    <property type="protein sequence ID" value="NEZ61148.1"/>
    <property type="molecule type" value="Genomic_DNA"/>
</dbReference>
<reference evidence="1 2" key="1">
    <citation type="journal article" date="2020" name="Microb. Ecol.">
        <title>Ecogenomics of the Marine Benthic Filamentous Cyanobacterium Adonisia.</title>
        <authorList>
            <person name="Walter J.M."/>
            <person name="Coutinho F.H."/>
            <person name="Leomil L."/>
            <person name="Hargreaves P.I."/>
            <person name="Campeao M.E."/>
            <person name="Vieira V.V."/>
            <person name="Silva B.S."/>
            <person name="Fistarol G.O."/>
            <person name="Salomon P.S."/>
            <person name="Sawabe T."/>
            <person name="Mino S."/>
            <person name="Hosokawa M."/>
            <person name="Miyashita H."/>
            <person name="Maruyama F."/>
            <person name="van Verk M.C."/>
            <person name="Dutilh B.E."/>
            <person name="Thompson C.C."/>
            <person name="Thompson F.L."/>
        </authorList>
    </citation>
    <scope>NUCLEOTIDE SEQUENCE [LARGE SCALE GENOMIC DNA]</scope>
    <source>
        <strain evidence="1 2">CCMR0081</strain>
    </source>
</reference>
<evidence type="ECO:0000313" key="1">
    <source>
        <dbReference type="EMBL" id="NEZ61148.1"/>
    </source>
</evidence>
<dbReference type="AlphaFoldDB" id="A0A6M0RY36"/>
<protein>
    <submittedName>
        <fullName evidence="1">Uncharacterized protein</fullName>
    </submittedName>
</protein>
<proteinExistence type="predicted"/>